<evidence type="ECO:0000313" key="2">
    <source>
        <dbReference type="EMBL" id="SIS91002.1"/>
    </source>
</evidence>
<name>A0A1N7MY50_9GAMM</name>
<organism evidence="2 3">
    <name type="scientific">Neptunomonas antarctica</name>
    <dbReference type="NCBI Taxonomy" id="619304"/>
    <lineage>
        <taxon>Bacteria</taxon>
        <taxon>Pseudomonadati</taxon>
        <taxon>Pseudomonadota</taxon>
        <taxon>Gammaproteobacteria</taxon>
        <taxon>Oceanospirillales</taxon>
        <taxon>Oceanospirillaceae</taxon>
        <taxon>Neptunomonas</taxon>
    </lineage>
</organism>
<dbReference type="InterPro" id="IPR001584">
    <property type="entry name" value="Integrase_cat-core"/>
</dbReference>
<evidence type="ECO:0000313" key="3">
    <source>
        <dbReference type="Proteomes" id="UP000185999"/>
    </source>
</evidence>
<proteinExistence type="predicted"/>
<dbReference type="Proteomes" id="UP000185999">
    <property type="component" value="Unassembled WGS sequence"/>
</dbReference>
<dbReference type="SUPFAM" id="SSF53098">
    <property type="entry name" value="Ribonuclease H-like"/>
    <property type="match status" value="1"/>
</dbReference>
<dbReference type="PANTHER" id="PTHR10948">
    <property type="entry name" value="TRANSPOSASE"/>
    <property type="match status" value="1"/>
</dbReference>
<dbReference type="GO" id="GO:0032196">
    <property type="term" value="P:transposition"/>
    <property type="evidence" value="ECO:0007669"/>
    <property type="project" value="TreeGrafter"/>
</dbReference>
<dbReference type="EMBL" id="FTOE01000007">
    <property type="protein sequence ID" value="SIS91002.1"/>
    <property type="molecule type" value="Genomic_DNA"/>
</dbReference>
<dbReference type="OrthoDB" id="9803231at2"/>
<dbReference type="NCBIfam" id="NF033563">
    <property type="entry name" value="transpos_IS30"/>
    <property type="match status" value="1"/>
</dbReference>
<dbReference type="GO" id="GO:0015074">
    <property type="term" value="P:DNA integration"/>
    <property type="evidence" value="ECO:0007669"/>
    <property type="project" value="InterPro"/>
</dbReference>
<dbReference type="GO" id="GO:0004803">
    <property type="term" value="F:transposase activity"/>
    <property type="evidence" value="ECO:0007669"/>
    <property type="project" value="TreeGrafter"/>
</dbReference>
<reference evidence="3" key="1">
    <citation type="submission" date="2017-01" db="EMBL/GenBank/DDBJ databases">
        <authorList>
            <person name="Varghese N."/>
            <person name="Submissions S."/>
        </authorList>
    </citation>
    <scope>NUCLEOTIDE SEQUENCE [LARGE SCALE GENOMIC DNA]</scope>
    <source>
        <strain evidence="3">DSM 22306</strain>
    </source>
</reference>
<keyword evidence="3" id="KW-1185">Reference proteome</keyword>
<accession>A0A1N7MY50</accession>
<dbReference type="InterPro" id="IPR053392">
    <property type="entry name" value="Transposase_IS30-like"/>
</dbReference>
<dbReference type="PANTHER" id="PTHR10948:SF23">
    <property type="entry name" value="TRANSPOSASE INSI FOR INSERTION SEQUENCE ELEMENT IS30A-RELATED"/>
    <property type="match status" value="1"/>
</dbReference>
<gene>
    <name evidence="2" type="ORF">SAMN05421760_107108</name>
</gene>
<dbReference type="AlphaFoldDB" id="A0A1N7MY50"/>
<dbReference type="GO" id="GO:0003676">
    <property type="term" value="F:nucleic acid binding"/>
    <property type="evidence" value="ECO:0007669"/>
    <property type="project" value="InterPro"/>
</dbReference>
<dbReference type="InterPro" id="IPR051917">
    <property type="entry name" value="Transposase-Integrase"/>
</dbReference>
<dbReference type="PROSITE" id="PS50994">
    <property type="entry name" value="INTEGRASE"/>
    <property type="match status" value="1"/>
</dbReference>
<evidence type="ECO:0000259" key="1">
    <source>
        <dbReference type="PROSITE" id="PS50994"/>
    </source>
</evidence>
<dbReference type="Gene3D" id="3.30.420.10">
    <property type="entry name" value="Ribonuclease H-like superfamily/Ribonuclease H"/>
    <property type="match status" value="1"/>
</dbReference>
<dbReference type="InterPro" id="IPR036397">
    <property type="entry name" value="RNaseH_sf"/>
</dbReference>
<sequence length="79" mass="9082">MKVKNKTKKIVSLAIRKLLKPYQHICKTITFDNGGEFADHRVVANALKCKIYFAKPYQSWQRGLNENTNGLYGVIIQKV</sequence>
<dbReference type="STRING" id="619304.SAMN05421760_107108"/>
<feature type="domain" description="Integrase catalytic" evidence="1">
    <location>
        <begin position="1"/>
        <end position="79"/>
    </location>
</feature>
<dbReference type="InterPro" id="IPR012337">
    <property type="entry name" value="RNaseH-like_sf"/>
</dbReference>
<protein>
    <submittedName>
        <fullName evidence="2">Integrase core domain-containing protein</fullName>
    </submittedName>
</protein>
<dbReference type="GO" id="GO:0005829">
    <property type="term" value="C:cytosol"/>
    <property type="evidence" value="ECO:0007669"/>
    <property type="project" value="TreeGrafter"/>
</dbReference>